<sequence length="122" mass="13864">MKQTYSWKRGVLKGLPRTNMCPVSSLMDASRSRIDLILPYPDLTRESREQIWRAFLETILLAHSFSDEYFNELADADLNGRDIKNVVKIAQFAAASRGILLGMKHLRTIIGIKERAALATRT</sequence>
<dbReference type="OrthoDB" id="10042665at2759"/>
<accession>K2QX94</accession>
<dbReference type="VEuPathDB" id="FungiDB:MPH_08330"/>
<dbReference type="EMBL" id="AHHD01000347">
    <property type="protein sequence ID" value="EKG14481.1"/>
    <property type="molecule type" value="Genomic_DNA"/>
</dbReference>
<dbReference type="PANTHER" id="PTHR46411">
    <property type="entry name" value="FAMILY ATPASE, PUTATIVE-RELATED"/>
    <property type="match status" value="1"/>
</dbReference>
<dbReference type="AlphaFoldDB" id="K2QX94"/>
<dbReference type="SUPFAM" id="SSF52540">
    <property type="entry name" value="P-loop containing nucleoside triphosphate hydrolases"/>
    <property type="match status" value="1"/>
</dbReference>
<dbReference type="STRING" id="1126212.K2QX94"/>
<proteinExistence type="predicted"/>
<reference evidence="1 2" key="1">
    <citation type="journal article" date="2012" name="BMC Genomics">
        <title>Tools to kill: Genome of one of the most destructive plant pathogenic fungi Macrophomina phaseolina.</title>
        <authorList>
            <person name="Islam M.S."/>
            <person name="Haque M.S."/>
            <person name="Islam M.M."/>
            <person name="Emdad E.M."/>
            <person name="Halim A."/>
            <person name="Hossen Q.M.M."/>
            <person name="Hossain M.Z."/>
            <person name="Ahmed B."/>
            <person name="Rahim S."/>
            <person name="Rahman M.S."/>
            <person name="Alam M.M."/>
            <person name="Hou S."/>
            <person name="Wan X."/>
            <person name="Saito J.A."/>
            <person name="Alam M."/>
        </authorList>
    </citation>
    <scope>NUCLEOTIDE SEQUENCE [LARGE SCALE GENOMIC DNA]</scope>
    <source>
        <strain evidence="1 2">MS6</strain>
    </source>
</reference>
<dbReference type="InterPro" id="IPR027417">
    <property type="entry name" value="P-loop_NTPase"/>
</dbReference>
<evidence type="ECO:0000313" key="1">
    <source>
        <dbReference type="EMBL" id="EKG14481.1"/>
    </source>
</evidence>
<evidence type="ECO:0000313" key="2">
    <source>
        <dbReference type="Proteomes" id="UP000007129"/>
    </source>
</evidence>
<dbReference type="HOGENOM" id="CLU_2027168_0_0_1"/>
<dbReference type="InParanoid" id="K2QX94"/>
<protein>
    <submittedName>
        <fullName evidence="1">Uncharacterized protein</fullName>
    </submittedName>
</protein>
<name>K2QX94_MACPH</name>
<comment type="caution">
    <text evidence="1">The sequence shown here is derived from an EMBL/GenBank/DDBJ whole genome shotgun (WGS) entry which is preliminary data.</text>
</comment>
<dbReference type="PANTHER" id="PTHR46411:SF3">
    <property type="entry name" value="AAA+ ATPASE DOMAIN-CONTAINING PROTEIN"/>
    <property type="match status" value="1"/>
</dbReference>
<organism evidence="1 2">
    <name type="scientific">Macrophomina phaseolina (strain MS6)</name>
    <name type="common">Charcoal rot fungus</name>
    <dbReference type="NCBI Taxonomy" id="1126212"/>
    <lineage>
        <taxon>Eukaryota</taxon>
        <taxon>Fungi</taxon>
        <taxon>Dikarya</taxon>
        <taxon>Ascomycota</taxon>
        <taxon>Pezizomycotina</taxon>
        <taxon>Dothideomycetes</taxon>
        <taxon>Dothideomycetes incertae sedis</taxon>
        <taxon>Botryosphaeriales</taxon>
        <taxon>Botryosphaeriaceae</taxon>
        <taxon>Macrophomina</taxon>
    </lineage>
</organism>
<gene>
    <name evidence="1" type="ORF">MPH_08330</name>
</gene>
<dbReference type="Proteomes" id="UP000007129">
    <property type="component" value="Unassembled WGS sequence"/>
</dbReference>